<accession>A0A2T0X9X1</accession>
<comment type="caution">
    <text evidence="5">The sequence shown here is derived from an EMBL/GenBank/DDBJ whole genome shotgun (WGS) entry which is preliminary data.</text>
</comment>
<dbReference type="InterPro" id="IPR050097">
    <property type="entry name" value="Ferredoxin-NADP_redctase_2"/>
</dbReference>
<dbReference type="InterPro" id="IPR018490">
    <property type="entry name" value="cNMP-bd_dom_sf"/>
</dbReference>
<dbReference type="AlphaFoldDB" id="A0A2T0X9X1"/>
<dbReference type="SUPFAM" id="SSF51206">
    <property type="entry name" value="cAMP-binding domain-like"/>
    <property type="match status" value="1"/>
</dbReference>
<evidence type="ECO:0000313" key="6">
    <source>
        <dbReference type="Proteomes" id="UP000238801"/>
    </source>
</evidence>
<dbReference type="InterPro" id="IPR023753">
    <property type="entry name" value="FAD/NAD-binding_dom"/>
</dbReference>
<dbReference type="Pfam" id="PF00027">
    <property type="entry name" value="cNMP_binding"/>
    <property type="match status" value="1"/>
</dbReference>
<gene>
    <name evidence="5" type="ORF">BCF33_1297</name>
</gene>
<dbReference type="InterPro" id="IPR014710">
    <property type="entry name" value="RmlC-like_jellyroll"/>
</dbReference>
<dbReference type="PRINTS" id="PR00368">
    <property type="entry name" value="FADPNR"/>
</dbReference>
<evidence type="ECO:0000259" key="4">
    <source>
        <dbReference type="PROSITE" id="PS50042"/>
    </source>
</evidence>
<dbReference type="InterPro" id="IPR000595">
    <property type="entry name" value="cNMP-bd_dom"/>
</dbReference>
<feature type="domain" description="Cyclic nucleotide-binding" evidence="4">
    <location>
        <begin position="34"/>
        <end position="131"/>
    </location>
</feature>
<evidence type="ECO:0000256" key="2">
    <source>
        <dbReference type="ARBA" id="ARBA00022630"/>
    </source>
</evidence>
<keyword evidence="6" id="KW-1185">Reference proteome</keyword>
<reference evidence="5 6" key="1">
    <citation type="submission" date="2018-03" db="EMBL/GenBank/DDBJ databases">
        <title>Genomic Encyclopedia of Archaeal and Bacterial Type Strains, Phase II (KMG-II): from individual species to whole genera.</title>
        <authorList>
            <person name="Goeker M."/>
        </authorList>
    </citation>
    <scope>NUCLEOTIDE SEQUENCE [LARGE SCALE GENOMIC DNA]</scope>
    <source>
        <strain evidence="5 6">DSM 29318</strain>
    </source>
</reference>
<proteinExistence type="predicted"/>
<dbReference type="Gene3D" id="3.50.50.60">
    <property type="entry name" value="FAD/NAD(P)-binding domain"/>
    <property type="match status" value="2"/>
</dbReference>
<dbReference type="InterPro" id="IPR036188">
    <property type="entry name" value="FAD/NAD-bd_sf"/>
</dbReference>
<dbReference type="GO" id="GO:0016491">
    <property type="term" value="F:oxidoreductase activity"/>
    <property type="evidence" value="ECO:0007669"/>
    <property type="project" value="UniProtKB-KW"/>
</dbReference>
<organism evidence="5 6">
    <name type="scientific">Hasllibacter halocynthiae</name>
    <dbReference type="NCBI Taxonomy" id="595589"/>
    <lineage>
        <taxon>Bacteria</taxon>
        <taxon>Pseudomonadati</taxon>
        <taxon>Pseudomonadota</taxon>
        <taxon>Alphaproteobacteria</taxon>
        <taxon>Rhodobacterales</taxon>
        <taxon>Roseobacteraceae</taxon>
        <taxon>Hasllibacter</taxon>
    </lineage>
</organism>
<dbReference type="Pfam" id="PF07992">
    <property type="entry name" value="Pyr_redox_2"/>
    <property type="match status" value="1"/>
</dbReference>
<dbReference type="PROSITE" id="PS50042">
    <property type="entry name" value="CNMP_BINDING_3"/>
    <property type="match status" value="1"/>
</dbReference>
<keyword evidence="3" id="KW-0560">Oxidoreductase</keyword>
<evidence type="ECO:0000256" key="3">
    <source>
        <dbReference type="ARBA" id="ARBA00023002"/>
    </source>
</evidence>
<evidence type="ECO:0000313" key="5">
    <source>
        <dbReference type="EMBL" id="PRY95674.1"/>
    </source>
</evidence>
<protein>
    <recommendedName>
        <fullName evidence="1">Thioredoxin reductase</fullName>
    </recommendedName>
</protein>
<evidence type="ECO:0000256" key="1">
    <source>
        <dbReference type="ARBA" id="ARBA00018719"/>
    </source>
</evidence>
<name>A0A2T0X9X1_9RHOB</name>
<dbReference type="CDD" id="cd00038">
    <property type="entry name" value="CAP_ED"/>
    <property type="match status" value="1"/>
</dbReference>
<dbReference type="PANTHER" id="PTHR48105">
    <property type="entry name" value="THIOREDOXIN REDUCTASE 1-RELATED-RELATED"/>
    <property type="match status" value="1"/>
</dbReference>
<dbReference type="EMBL" id="PVTT01000001">
    <property type="protein sequence ID" value="PRY95674.1"/>
    <property type="molecule type" value="Genomic_DNA"/>
</dbReference>
<keyword evidence="2" id="KW-0285">Flavoprotein</keyword>
<dbReference type="RefSeq" id="WP_106160027.1">
    <property type="nucleotide sequence ID" value="NZ_PVTT01000001.1"/>
</dbReference>
<dbReference type="SMART" id="SM00100">
    <property type="entry name" value="cNMP"/>
    <property type="match status" value="1"/>
</dbReference>
<sequence length="550" mass="58301">MESLAADLTTMVRTPLEKGHVAAMRRIGREEDAPAGTMVQKVGEPMDRFVYLLDGEMEALDPVTNARYGDATLGPGQFFGEVAFLQGGRAQMGGRTVADSRLLVVPRAAMLRLMSQIPEMSDVIITVFAARRRRQIETGVGSLTLIGAEEDRNIRRIAAFAGRNRIPVRSLTLGEREAEAVAHECEIGEARPAVIFGKHDVIDDPTPRAVARRLGIDQDLGTGEVHDVLIVGGGPAGVSAAVYAGAEGLSALVIEDAAIGGQAGTSSRIENYMGFPTGISGADLCWRGEVQAMKFGARFAFPRRAAAIERQEGGLFEVTLEDGDATCARAVVVATGVEYRKLPVDRLEEFEGAGIYYAATEVEARFCGGEEVAVIGGGNSAGQAAMFLSRTARHVHVLVRGAGLADSMSDYLLSRLEKDPGITIHYRTEMTALHGEDALKGITIRDRAAGEDWRLPARAVFVMVGAAPNTDWLGGCVDLDAKGFVLTGEAAGARRSFETSTPGVFAVGDLRAGSVKRVASSVGEGSVVISQVWEWLGEDEAAAAPAEAAE</sequence>
<dbReference type="OrthoDB" id="9786503at2"/>
<dbReference type="Proteomes" id="UP000238801">
    <property type="component" value="Unassembled WGS sequence"/>
</dbReference>
<dbReference type="PRINTS" id="PR00469">
    <property type="entry name" value="PNDRDTASEII"/>
</dbReference>
<dbReference type="Gene3D" id="2.60.120.10">
    <property type="entry name" value="Jelly Rolls"/>
    <property type="match status" value="1"/>
</dbReference>
<dbReference type="SUPFAM" id="SSF51905">
    <property type="entry name" value="FAD/NAD(P)-binding domain"/>
    <property type="match status" value="1"/>
</dbReference>